<dbReference type="OrthoDB" id="9815903at2"/>
<dbReference type="EMBL" id="MIQH01000332">
    <property type="protein sequence ID" value="OIR25422.1"/>
    <property type="molecule type" value="Genomic_DNA"/>
</dbReference>
<accession>A0A1J5U9A7</accession>
<evidence type="ECO:0000313" key="2">
    <source>
        <dbReference type="Proteomes" id="UP000182798"/>
    </source>
</evidence>
<comment type="caution">
    <text evidence="1">The sequence shown here is derived from an EMBL/GenBank/DDBJ whole genome shotgun (WGS) entry which is preliminary data.</text>
</comment>
<proteinExistence type="predicted"/>
<evidence type="ECO:0008006" key="3">
    <source>
        <dbReference type="Google" id="ProtNLM"/>
    </source>
</evidence>
<name>A0A1J5U9A7_9GAMM</name>
<reference evidence="2" key="1">
    <citation type="submission" date="2016-09" db="EMBL/GenBank/DDBJ databases">
        <title>Genome Sequence of Bathymodiolus thermophilus sulfur-oxidizing gill endosymbiont.</title>
        <authorList>
            <person name="Ponnudurai R."/>
            <person name="Kleiner M."/>
            <person name="Sayavedra L."/>
            <person name="Thuermer A."/>
            <person name="Felbeck H."/>
            <person name="Schlueter R."/>
            <person name="Schweder T."/>
            <person name="Markert S."/>
        </authorList>
    </citation>
    <scope>NUCLEOTIDE SEQUENCE [LARGE SCALE GENOMIC DNA]</scope>
    <source>
        <strain evidence="2">BAT/CrabSpa'14</strain>
    </source>
</reference>
<organism evidence="1 2">
    <name type="scientific">Bathymodiolus thermophilus thioautotrophic gill symbiont</name>
    <dbReference type="NCBI Taxonomy" id="2360"/>
    <lineage>
        <taxon>Bacteria</taxon>
        <taxon>Pseudomonadati</taxon>
        <taxon>Pseudomonadota</taxon>
        <taxon>Gammaproteobacteria</taxon>
        <taxon>sulfur-oxidizing symbionts</taxon>
    </lineage>
</organism>
<dbReference type="InterPro" id="IPR022385">
    <property type="entry name" value="Rhs_assc_core"/>
</dbReference>
<protein>
    <recommendedName>
        <fullName evidence="3">RHS repeat-associated core domain-containing protein</fullName>
    </recommendedName>
</protein>
<dbReference type="NCBIfam" id="TIGR03696">
    <property type="entry name" value="Rhs_assc_core"/>
    <property type="match status" value="1"/>
</dbReference>
<dbReference type="AlphaFoldDB" id="A0A1J5U9A7"/>
<gene>
    <name evidence="1" type="ORF">BGC33_06485</name>
</gene>
<sequence>MGFIHMNGRVYDPSIGRFLSADPNIQSPYNTQSYDRYSYVLNNPLKYTDPSGFLFEWFGDLAGNLENAMVHNPILRAVGMVAAFAIGGPVAVAALAARLTYLAGGSEHDIITAGVTAGLASLASVYASEYVAGVSGDASQVVAGGLAGGAISLISGGNFQDGFIGGLVGTIAGGYMGQGSAGWAGRTAIAATAGGVIAELGGGKFANGALSAAFVHLFRESIRPAQRLKVRFFNSKNERENYLVKLGPEGNFNGSKQGVMDAIALYAKGPFSEDLAQDGYLDIVYTHGEPRAGNKIIYWDGLSRSPSFGHMEADTIFAHEFGHTVYGGGYNDHPFTDLGGGLGNVARTNVYRTWRRSSGASGYSHRGGYKFKGKCYAPSGYLGGSC</sequence>
<dbReference type="Proteomes" id="UP000182798">
    <property type="component" value="Unassembled WGS sequence"/>
</dbReference>
<dbReference type="Gene3D" id="2.180.10.10">
    <property type="entry name" value="RHS repeat-associated core"/>
    <property type="match status" value="1"/>
</dbReference>
<evidence type="ECO:0000313" key="1">
    <source>
        <dbReference type="EMBL" id="OIR25422.1"/>
    </source>
</evidence>